<evidence type="ECO:0000259" key="16">
    <source>
        <dbReference type="PROSITE" id="PS51066"/>
    </source>
</evidence>
<evidence type="ECO:0000313" key="18">
    <source>
        <dbReference type="EMBL" id="GGM71830.1"/>
    </source>
</evidence>
<comment type="cofactor">
    <cofactor evidence="2">
        <name>Zn(2+)</name>
        <dbReference type="ChEBI" id="CHEBI:29105"/>
    </cofactor>
</comment>
<keyword evidence="19" id="KW-1185">Reference proteome</keyword>
<dbReference type="InterPro" id="IPR010663">
    <property type="entry name" value="Znf_FPG/IleRS"/>
</dbReference>
<reference evidence="18" key="1">
    <citation type="journal article" date="2014" name="Int. J. Syst. Evol. Microbiol.">
        <title>Complete genome sequence of Corynebacterium casei LMG S-19264T (=DSM 44701T), isolated from a smear-ripened cheese.</title>
        <authorList>
            <consortium name="US DOE Joint Genome Institute (JGI-PGF)"/>
            <person name="Walter F."/>
            <person name="Albersmeier A."/>
            <person name="Kalinowski J."/>
            <person name="Ruckert C."/>
        </authorList>
    </citation>
    <scope>NUCLEOTIDE SEQUENCE</scope>
    <source>
        <strain evidence="18">CGMCC 4.5737</strain>
    </source>
</reference>
<evidence type="ECO:0000256" key="5">
    <source>
        <dbReference type="ARBA" id="ARBA00022763"/>
    </source>
</evidence>
<evidence type="ECO:0000256" key="15">
    <source>
        <dbReference type="PROSITE-ProRule" id="PRU00391"/>
    </source>
</evidence>
<keyword evidence="13" id="KW-0326">Glycosidase</keyword>
<evidence type="ECO:0000256" key="3">
    <source>
        <dbReference type="ARBA" id="ARBA00009409"/>
    </source>
</evidence>
<dbReference type="EMBL" id="BMMK01000027">
    <property type="protein sequence ID" value="GGM71830.1"/>
    <property type="molecule type" value="Genomic_DNA"/>
</dbReference>
<dbReference type="Pfam" id="PF01149">
    <property type="entry name" value="Fapy_DNA_glyco"/>
    <property type="match status" value="1"/>
</dbReference>
<keyword evidence="5" id="KW-0227">DNA damage</keyword>
<dbReference type="GO" id="GO:0008270">
    <property type="term" value="F:zinc ion binding"/>
    <property type="evidence" value="ECO:0007669"/>
    <property type="project" value="UniProtKB-KW"/>
</dbReference>
<evidence type="ECO:0000256" key="6">
    <source>
        <dbReference type="ARBA" id="ARBA00022771"/>
    </source>
</evidence>
<keyword evidence="12" id="KW-0511">Multifunctional enzyme</keyword>
<dbReference type="PANTHER" id="PTHR22993:SF9">
    <property type="entry name" value="FORMAMIDOPYRIMIDINE-DNA GLYCOSYLASE"/>
    <property type="match status" value="1"/>
</dbReference>
<evidence type="ECO:0000256" key="12">
    <source>
        <dbReference type="ARBA" id="ARBA00023268"/>
    </source>
</evidence>
<evidence type="ECO:0000313" key="19">
    <source>
        <dbReference type="Proteomes" id="UP000637578"/>
    </source>
</evidence>
<comment type="caution">
    <text evidence="18">The sequence shown here is derived from an EMBL/GenBank/DDBJ whole genome shotgun (WGS) entry which is preliminary data.</text>
</comment>
<dbReference type="CDD" id="cd08773">
    <property type="entry name" value="FpgNei_N"/>
    <property type="match status" value="1"/>
</dbReference>
<dbReference type="SUPFAM" id="SSF81624">
    <property type="entry name" value="N-terminal domain of MutM-like DNA repair proteins"/>
    <property type="match status" value="1"/>
</dbReference>
<dbReference type="SMART" id="SM00898">
    <property type="entry name" value="Fapy_DNA_glyco"/>
    <property type="match status" value="1"/>
</dbReference>
<organism evidence="18 19">
    <name type="scientific">Longimycelium tulufanense</name>
    <dbReference type="NCBI Taxonomy" id="907463"/>
    <lineage>
        <taxon>Bacteria</taxon>
        <taxon>Bacillati</taxon>
        <taxon>Actinomycetota</taxon>
        <taxon>Actinomycetes</taxon>
        <taxon>Pseudonocardiales</taxon>
        <taxon>Pseudonocardiaceae</taxon>
        <taxon>Longimycelium</taxon>
    </lineage>
</organism>
<sequence length="259" mass="29170">MPELPDVEGFRRVLAEHGVGRRIERVRVVDPGVLRGVGAGTLDRALRGHRFDEPERHGKWLLAHTDGPTVLLHFGMTGSLHWCGTEAAPHRHDRVIFVLDRGELRYRDMRKLQGVRLAHEPDEVAGLLAKVGPDALSVTRRDFTERLRGRRGRVKSVLTDQSVLAGLGNLLADEILWQARISPWTPVDRLDDARRRVLFDTMRRVLRAAVPTGRVPPRRSWLTGARDSPDAPCPRCGTPLSRRRLSGRGTVWCQRCQPG</sequence>
<dbReference type="InterPro" id="IPR015886">
    <property type="entry name" value="H2TH_FPG"/>
</dbReference>
<dbReference type="Gene3D" id="1.10.8.50">
    <property type="match status" value="1"/>
</dbReference>
<dbReference type="RefSeq" id="WP_189060665.1">
    <property type="nucleotide sequence ID" value="NZ_BMMK01000027.1"/>
</dbReference>
<evidence type="ECO:0000256" key="13">
    <source>
        <dbReference type="ARBA" id="ARBA00023295"/>
    </source>
</evidence>
<evidence type="ECO:0000256" key="4">
    <source>
        <dbReference type="ARBA" id="ARBA00022723"/>
    </source>
</evidence>
<dbReference type="Gene3D" id="3.20.190.10">
    <property type="entry name" value="MutM-like, N-terminal"/>
    <property type="match status" value="1"/>
</dbReference>
<keyword evidence="10" id="KW-0234">DNA repair</keyword>
<dbReference type="InterPro" id="IPR035937">
    <property type="entry name" value="FPG_N"/>
</dbReference>
<dbReference type="GO" id="GO:0034039">
    <property type="term" value="F:8-oxo-7,8-dihydroguanine DNA N-glycosylase activity"/>
    <property type="evidence" value="ECO:0007669"/>
    <property type="project" value="TreeGrafter"/>
</dbReference>
<dbReference type="PROSITE" id="PS51068">
    <property type="entry name" value="FPG_CAT"/>
    <property type="match status" value="1"/>
</dbReference>
<dbReference type="SUPFAM" id="SSF57716">
    <property type="entry name" value="Glucocorticoid receptor-like (DNA-binding domain)"/>
    <property type="match status" value="1"/>
</dbReference>
<accession>A0A8J3CBY5</accession>
<dbReference type="GO" id="GO:0006284">
    <property type="term" value="P:base-excision repair"/>
    <property type="evidence" value="ECO:0007669"/>
    <property type="project" value="InterPro"/>
</dbReference>
<protein>
    <submittedName>
        <fullName evidence="18">Formamidopyrimidine-DNA glycosylase</fullName>
    </submittedName>
</protein>
<keyword evidence="4" id="KW-0479">Metal-binding</keyword>
<keyword evidence="6 15" id="KW-0863">Zinc-finger</keyword>
<dbReference type="InterPro" id="IPR015887">
    <property type="entry name" value="DNA_glyclase_Znf_dom_DNA_BS"/>
</dbReference>
<evidence type="ECO:0000256" key="10">
    <source>
        <dbReference type="ARBA" id="ARBA00023204"/>
    </source>
</evidence>
<dbReference type="PROSITE" id="PS51066">
    <property type="entry name" value="ZF_FPG_2"/>
    <property type="match status" value="1"/>
</dbReference>
<evidence type="ECO:0000256" key="8">
    <source>
        <dbReference type="ARBA" id="ARBA00022833"/>
    </source>
</evidence>
<proteinExistence type="inferred from homology"/>
<dbReference type="Pfam" id="PF06831">
    <property type="entry name" value="H2TH"/>
    <property type="match status" value="1"/>
</dbReference>
<keyword evidence="8" id="KW-0862">Zinc</keyword>
<name>A0A8J3CBY5_9PSEU</name>
<dbReference type="InterPro" id="IPR012319">
    <property type="entry name" value="FPG_cat"/>
</dbReference>
<dbReference type="SMART" id="SM01232">
    <property type="entry name" value="H2TH"/>
    <property type="match status" value="1"/>
</dbReference>
<comment type="similarity">
    <text evidence="3">Belongs to the FPG family.</text>
</comment>
<evidence type="ECO:0000259" key="17">
    <source>
        <dbReference type="PROSITE" id="PS51068"/>
    </source>
</evidence>
<evidence type="ECO:0000256" key="9">
    <source>
        <dbReference type="ARBA" id="ARBA00023125"/>
    </source>
</evidence>
<feature type="domain" description="FPG-type" evidence="16">
    <location>
        <begin position="224"/>
        <end position="258"/>
    </location>
</feature>
<dbReference type="InterPro" id="IPR010979">
    <property type="entry name" value="Ribosomal_uS13-like_H2TH"/>
</dbReference>
<dbReference type="SUPFAM" id="SSF46946">
    <property type="entry name" value="S13-like H2TH domain"/>
    <property type="match status" value="1"/>
</dbReference>
<dbReference type="AlphaFoldDB" id="A0A8J3CBY5"/>
<dbReference type="Pfam" id="PF06827">
    <property type="entry name" value="zf-FPG_IleRS"/>
    <property type="match status" value="1"/>
</dbReference>
<dbReference type="PROSITE" id="PS01242">
    <property type="entry name" value="ZF_FPG_1"/>
    <property type="match status" value="1"/>
</dbReference>
<evidence type="ECO:0000256" key="11">
    <source>
        <dbReference type="ARBA" id="ARBA00023239"/>
    </source>
</evidence>
<comment type="catalytic activity">
    <reaction evidence="1">
        <text>Hydrolysis of DNA containing ring-opened 7-methylguanine residues, releasing 2,6-diamino-4-hydroxy-5-(N-methyl)formamidopyrimidine.</text>
        <dbReference type="EC" id="3.2.2.23"/>
    </reaction>
</comment>
<feature type="domain" description="Formamidopyrimidine-DNA glycosylase catalytic" evidence="17">
    <location>
        <begin position="2"/>
        <end position="113"/>
    </location>
</feature>
<keyword evidence="7" id="KW-0378">Hydrolase</keyword>
<dbReference type="GO" id="GO:0003684">
    <property type="term" value="F:damaged DNA binding"/>
    <property type="evidence" value="ECO:0007669"/>
    <property type="project" value="InterPro"/>
</dbReference>
<dbReference type="GO" id="GO:0140078">
    <property type="term" value="F:class I DNA-(apurinic or apyrimidinic site) endonuclease activity"/>
    <property type="evidence" value="ECO:0007669"/>
    <property type="project" value="UniProtKB-EC"/>
</dbReference>
<gene>
    <name evidence="18" type="primary">mutM</name>
    <name evidence="18" type="ORF">GCM10012275_47900</name>
</gene>
<evidence type="ECO:0000256" key="7">
    <source>
        <dbReference type="ARBA" id="ARBA00022801"/>
    </source>
</evidence>
<evidence type="ECO:0000256" key="14">
    <source>
        <dbReference type="ARBA" id="ARBA00044632"/>
    </source>
</evidence>
<dbReference type="PANTHER" id="PTHR22993">
    <property type="entry name" value="FORMAMIDOPYRIMIDINE-DNA GLYCOSYLASE"/>
    <property type="match status" value="1"/>
</dbReference>
<comment type="catalytic activity">
    <reaction evidence="14">
        <text>2'-deoxyribonucleotide-(2'-deoxyribose 5'-phosphate)-2'-deoxyribonucleotide-DNA = a 3'-end 2'-deoxyribonucleotide-(2,3-dehydro-2,3-deoxyribose 5'-phosphate)-DNA + a 5'-end 5'-phospho-2'-deoxyribonucleoside-DNA + H(+)</text>
        <dbReference type="Rhea" id="RHEA:66592"/>
        <dbReference type="Rhea" id="RHEA-COMP:13180"/>
        <dbReference type="Rhea" id="RHEA-COMP:16897"/>
        <dbReference type="Rhea" id="RHEA-COMP:17067"/>
        <dbReference type="ChEBI" id="CHEBI:15378"/>
        <dbReference type="ChEBI" id="CHEBI:136412"/>
        <dbReference type="ChEBI" id="CHEBI:157695"/>
        <dbReference type="ChEBI" id="CHEBI:167181"/>
        <dbReference type="EC" id="4.2.99.18"/>
    </reaction>
</comment>
<keyword evidence="11" id="KW-0456">Lyase</keyword>
<dbReference type="InterPro" id="IPR000214">
    <property type="entry name" value="Znf_DNA_glyclase/AP_lyase"/>
</dbReference>
<evidence type="ECO:0000256" key="1">
    <source>
        <dbReference type="ARBA" id="ARBA00001668"/>
    </source>
</evidence>
<reference evidence="18" key="2">
    <citation type="submission" date="2020-09" db="EMBL/GenBank/DDBJ databases">
        <authorList>
            <person name="Sun Q."/>
            <person name="Zhou Y."/>
        </authorList>
    </citation>
    <scope>NUCLEOTIDE SEQUENCE</scope>
    <source>
        <strain evidence="18">CGMCC 4.5737</strain>
    </source>
</reference>
<dbReference type="Proteomes" id="UP000637578">
    <property type="component" value="Unassembled WGS sequence"/>
</dbReference>
<evidence type="ECO:0000256" key="2">
    <source>
        <dbReference type="ARBA" id="ARBA00001947"/>
    </source>
</evidence>
<keyword evidence="9" id="KW-0238">DNA-binding</keyword>